<dbReference type="EC" id="2.7.13.3" evidence="2"/>
<dbReference type="Gene3D" id="3.40.50.2300">
    <property type="match status" value="1"/>
</dbReference>
<dbReference type="AlphaFoldDB" id="A0A3B0WT50"/>
<dbReference type="InterPro" id="IPR005467">
    <property type="entry name" value="His_kinase_dom"/>
</dbReference>
<dbReference type="PROSITE" id="PS50109">
    <property type="entry name" value="HIS_KIN"/>
    <property type="match status" value="1"/>
</dbReference>
<dbReference type="InterPro" id="IPR036890">
    <property type="entry name" value="HATPase_C_sf"/>
</dbReference>
<evidence type="ECO:0000259" key="8">
    <source>
        <dbReference type="PROSITE" id="PS50109"/>
    </source>
</evidence>
<feature type="transmembrane region" description="Helical" evidence="7">
    <location>
        <begin position="42"/>
        <end position="59"/>
    </location>
</feature>
<keyword evidence="7" id="KW-0812">Transmembrane</keyword>
<dbReference type="SUPFAM" id="SSF55874">
    <property type="entry name" value="ATPase domain of HSP90 chaperone/DNA topoisomerase II/histidine kinase"/>
    <property type="match status" value="1"/>
</dbReference>
<dbReference type="SMART" id="SM00387">
    <property type="entry name" value="HATPase_c"/>
    <property type="match status" value="1"/>
</dbReference>
<evidence type="ECO:0000256" key="5">
    <source>
        <dbReference type="ARBA" id="ARBA00022777"/>
    </source>
</evidence>
<dbReference type="PANTHER" id="PTHR43711:SF26">
    <property type="entry name" value="SENSOR HISTIDINE KINASE RCSC"/>
    <property type="match status" value="1"/>
</dbReference>
<reference evidence="9" key="1">
    <citation type="submission" date="2018-06" db="EMBL/GenBank/DDBJ databases">
        <authorList>
            <person name="Zhirakovskaya E."/>
        </authorList>
    </citation>
    <scope>NUCLEOTIDE SEQUENCE</scope>
</reference>
<keyword evidence="4" id="KW-0808">Transferase</keyword>
<keyword evidence="7" id="KW-0472">Membrane</keyword>
<dbReference type="PANTHER" id="PTHR43711">
    <property type="entry name" value="TWO-COMPONENT HISTIDINE KINASE"/>
    <property type="match status" value="1"/>
</dbReference>
<dbReference type="Pfam" id="PF02518">
    <property type="entry name" value="HATPase_c"/>
    <property type="match status" value="1"/>
</dbReference>
<dbReference type="InterPro" id="IPR003661">
    <property type="entry name" value="HisK_dim/P_dom"/>
</dbReference>
<protein>
    <recommendedName>
        <fullName evidence="2">histidine kinase</fullName>
        <ecNumber evidence="2">2.7.13.3</ecNumber>
    </recommendedName>
</protein>
<gene>
    <name evidence="9" type="ORF">MNBD_GAMMA06-1272</name>
</gene>
<keyword evidence="3" id="KW-0597">Phosphoprotein</keyword>
<name>A0A3B0WT50_9ZZZZ</name>
<evidence type="ECO:0000256" key="3">
    <source>
        <dbReference type="ARBA" id="ARBA00022553"/>
    </source>
</evidence>
<dbReference type="Gene3D" id="1.10.287.130">
    <property type="match status" value="1"/>
</dbReference>
<feature type="domain" description="Histidine kinase" evidence="8">
    <location>
        <begin position="241"/>
        <end position="455"/>
    </location>
</feature>
<keyword evidence="6" id="KW-0902">Two-component regulatory system</keyword>
<organism evidence="9">
    <name type="scientific">hydrothermal vent metagenome</name>
    <dbReference type="NCBI Taxonomy" id="652676"/>
    <lineage>
        <taxon>unclassified sequences</taxon>
        <taxon>metagenomes</taxon>
        <taxon>ecological metagenomes</taxon>
    </lineage>
</organism>
<evidence type="ECO:0000256" key="6">
    <source>
        <dbReference type="ARBA" id="ARBA00023012"/>
    </source>
</evidence>
<dbReference type="InterPro" id="IPR003594">
    <property type="entry name" value="HATPase_dom"/>
</dbReference>
<comment type="catalytic activity">
    <reaction evidence="1">
        <text>ATP + protein L-histidine = ADP + protein N-phospho-L-histidine.</text>
        <dbReference type="EC" id="2.7.13.3"/>
    </reaction>
</comment>
<keyword evidence="5" id="KW-0418">Kinase</keyword>
<proteinExistence type="predicted"/>
<evidence type="ECO:0000256" key="7">
    <source>
        <dbReference type="SAM" id="Phobius"/>
    </source>
</evidence>
<dbReference type="SMART" id="SM00388">
    <property type="entry name" value="HisKA"/>
    <property type="match status" value="1"/>
</dbReference>
<dbReference type="CDD" id="cd00082">
    <property type="entry name" value="HisKA"/>
    <property type="match status" value="1"/>
</dbReference>
<keyword evidence="7" id="KW-1133">Transmembrane helix</keyword>
<dbReference type="GO" id="GO:0000155">
    <property type="term" value="F:phosphorelay sensor kinase activity"/>
    <property type="evidence" value="ECO:0007669"/>
    <property type="project" value="InterPro"/>
</dbReference>
<dbReference type="SUPFAM" id="SSF47384">
    <property type="entry name" value="Homodimeric domain of signal transducing histidine kinase"/>
    <property type="match status" value="1"/>
</dbReference>
<dbReference type="SUPFAM" id="SSF52172">
    <property type="entry name" value="CheY-like"/>
    <property type="match status" value="1"/>
</dbReference>
<feature type="transmembrane region" description="Helical" evidence="7">
    <location>
        <begin position="130"/>
        <end position="149"/>
    </location>
</feature>
<feature type="transmembrane region" description="Helical" evidence="7">
    <location>
        <begin position="179"/>
        <end position="196"/>
    </location>
</feature>
<dbReference type="InterPro" id="IPR004358">
    <property type="entry name" value="Sig_transdc_His_kin-like_C"/>
</dbReference>
<dbReference type="InterPro" id="IPR011006">
    <property type="entry name" value="CheY-like_superfamily"/>
</dbReference>
<evidence type="ECO:0000256" key="2">
    <source>
        <dbReference type="ARBA" id="ARBA00012438"/>
    </source>
</evidence>
<dbReference type="InterPro" id="IPR050736">
    <property type="entry name" value="Sensor_HK_Regulatory"/>
</dbReference>
<dbReference type="Pfam" id="PF00512">
    <property type="entry name" value="HisKA"/>
    <property type="match status" value="1"/>
</dbReference>
<evidence type="ECO:0000313" key="9">
    <source>
        <dbReference type="EMBL" id="VAW52329.1"/>
    </source>
</evidence>
<evidence type="ECO:0000256" key="1">
    <source>
        <dbReference type="ARBA" id="ARBA00000085"/>
    </source>
</evidence>
<feature type="transmembrane region" description="Helical" evidence="7">
    <location>
        <begin position="105"/>
        <end position="124"/>
    </location>
</feature>
<dbReference type="InterPro" id="IPR036097">
    <property type="entry name" value="HisK_dim/P_sf"/>
</dbReference>
<evidence type="ECO:0000256" key="4">
    <source>
        <dbReference type="ARBA" id="ARBA00022679"/>
    </source>
</evidence>
<dbReference type="Gene3D" id="3.30.565.10">
    <property type="entry name" value="Histidine kinase-like ATPase, C-terminal domain"/>
    <property type="match status" value="1"/>
</dbReference>
<dbReference type="EMBL" id="UOFD01000045">
    <property type="protein sequence ID" value="VAW52329.1"/>
    <property type="molecule type" value="Genomic_DNA"/>
</dbReference>
<dbReference type="PRINTS" id="PR00344">
    <property type="entry name" value="BCTRLSENSOR"/>
</dbReference>
<dbReference type="FunFam" id="3.30.565.10:FF:000049">
    <property type="entry name" value="Two-component sensor histidine kinase"/>
    <property type="match status" value="1"/>
</dbReference>
<sequence>MPNISQPQSFENTTLAARNQMANMDERIEAEQIRHIYSQTPIFVPMVIPGALLSILLLWSATTPFIAISWCAWIWMIYAGLWFLSRRWKKANVDDKSMRAWALPYIIMGWLATASWGLIGVLFFHADSFVYQSLLIIILVIGSAAITATSTAYSPTFYSVVLMVLPLMIRLLIENTFIYQLLAVGLFMFLIMLIFLHRNSHAFYASSLKQRFMNEELAEQLALQKDIAEQANISKSKFLAAASHDLRQPLYALRLFLDELRQTENEEKSRDLLMDHMDESINGMNDLFNGVLDVSRFEAGVVNTNLKHFCVDELFDSLREEYTIRAHAKGLRFRCLPCSATVISDPILLRRIVRNLLENAIRYTHAGGIVLGCRRKSGFICLQVCDTGIGIADENLQYIFDEFQQLDNPEGDSAKGIGLGLSVVKQLASVLNHELMVDSIPEKGAVFSLMIPLGYAQQVVTDATKDARVIIDNLDNACVLLINDVEDKLQASSSENLHELLLTWGSNVLPASNVETAQNIVKSPEYLPEIIILDCGLNCQQVDVELINKLRTEKSMNIPAVLIAENIAENHAETLGKNGVKFLIKPVNPVRFATLLRFLLN</sequence>
<accession>A0A3B0WT50</accession>
<feature type="transmembrane region" description="Helical" evidence="7">
    <location>
        <begin position="65"/>
        <end position="84"/>
    </location>
</feature>